<protein>
    <recommendedName>
        <fullName evidence="2">Thioesterase domain-containing protein</fullName>
    </recommendedName>
</protein>
<dbReference type="AlphaFoldDB" id="A0ABD4E7W5"/>
<proteinExistence type="inferred from homology"/>
<gene>
    <name evidence="3" type="ORF">WJ68_04700</name>
</gene>
<comment type="similarity">
    <text evidence="1">Belongs to the thioesterase family.</text>
</comment>
<feature type="domain" description="Thioesterase" evidence="2">
    <location>
        <begin position="15"/>
        <end position="83"/>
    </location>
</feature>
<name>A0ABD4E7W5_9BURK</name>
<accession>A0ABD4E7W5</accession>
<dbReference type="PANTHER" id="PTHR11487:SF0">
    <property type="entry name" value="S-ACYL FATTY ACID SYNTHASE THIOESTERASE, MEDIUM CHAIN"/>
    <property type="match status" value="1"/>
</dbReference>
<dbReference type="Pfam" id="PF00975">
    <property type="entry name" value="Thioesterase"/>
    <property type="match status" value="1"/>
</dbReference>
<dbReference type="Gene3D" id="3.40.50.1820">
    <property type="entry name" value="alpha/beta hydrolase"/>
    <property type="match status" value="1"/>
</dbReference>
<evidence type="ECO:0000256" key="1">
    <source>
        <dbReference type="ARBA" id="ARBA00007169"/>
    </source>
</evidence>
<comment type="caution">
    <text evidence="3">The sequence shown here is derived from an EMBL/GenBank/DDBJ whole genome shotgun (WGS) entry which is preliminary data.</text>
</comment>
<reference evidence="3 4" key="1">
    <citation type="submission" date="2015-11" db="EMBL/GenBank/DDBJ databases">
        <title>Expanding the genomic diversity of Burkholderia species for the development of highly accurate diagnostics.</title>
        <authorList>
            <person name="Sahl J."/>
            <person name="Keim P."/>
            <person name="Wagner D."/>
        </authorList>
    </citation>
    <scope>NUCLEOTIDE SEQUENCE [LARGE SCALE GENOMIC DNA]</scope>
    <source>
        <strain evidence="3 4">MSMB1585WGS</strain>
    </source>
</reference>
<dbReference type="InterPro" id="IPR001031">
    <property type="entry name" value="Thioesterase"/>
</dbReference>
<dbReference type="SUPFAM" id="SSF53474">
    <property type="entry name" value="alpha/beta-Hydrolases"/>
    <property type="match status" value="1"/>
</dbReference>
<sequence>MVSRAATVARAPRLRIFCIPFLGGLGSVFSGWVRHQPEEIELQALQLPGRPPRHAEAAHSLYPELVDALRDALLPRLDAPYAIRLVFHTI</sequence>
<evidence type="ECO:0000313" key="3">
    <source>
        <dbReference type="EMBL" id="KVN88836.1"/>
    </source>
</evidence>
<evidence type="ECO:0000259" key="2">
    <source>
        <dbReference type="Pfam" id="PF00975"/>
    </source>
</evidence>
<dbReference type="EMBL" id="LPAD01000034">
    <property type="protein sequence ID" value="KVN88836.1"/>
    <property type="molecule type" value="Genomic_DNA"/>
</dbReference>
<dbReference type="RefSeq" id="WP_232437802.1">
    <property type="nucleotide sequence ID" value="NZ_LOXM01000099.1"/>
</dbReference>
<dbReference type="PANTHER" id="PTHR11487">
    <property type="entry name" value="THIOESTERASE"/>
    <property type="match status" value="1"/>
</dbReference>
<evidence type="ECO:0000313" key="4">
    <source>
        <dbReference type="Proteomes" id="UP000057910"/>
    </source>
</evidence>
<dbReference type="InterPro" id="IPR029058">
    <property type="entry name" value="AB_hydrolase_fold"/>
</dbReference>
<organism evidence="3 4">
    <name type="scientific">Burkholderia ubonensis</name>
    <dbReference type="NCBI Taxonomy" id="101571"/>
    <lineage>
        <taxon>Bacteria</taxon>
        <taxon>Pseudomonadati</taxon>
        <taxon>Pseudomonadota</taxon>
        <taxon>Betaproteobacteria</taxon>
        <taxon>Burkholderiales</taxon>
        <taxon>Burkholderiaceae</taxon>
        <taxon>Burkholderia</taxon>
        <taxon>Burkholderia cepacia complex</taxon>
    </lineage>
</organism>
<dbReference type="InterPro" id="IPR012223">
    <property type="entry name" value="TEII"/>
</dbReference>
<dbReference type="Proteomes" id="UP000057910">
    <property type="component" value="Unassembled WGS sequence"/>
</dbReference>